<protein>
    <recommendedName>
        <fullName evidence="4">DUF2269 domain-containing protein</fullName>
    </recommendedName>
</protein>
<feature type="transmembrane region" description="Helical" evidence="1">
    <location>
        <begin position="46"/>
        <end position="76"/>
    </location>
</feature>
<keyword evidence="1" id="KW-0472">Membrane</keyword>
<evidence type="ECO:0000313" key="2">
    <source>
        <dbReference type="EMBL" id="GIJ63250.1"/>
    </source>
</evidence>
<organism evidence="2 3">
    <name type="scientific">Virgisporangium aurantiacum</name>
    <dbReference type="NCBI Taxonomy" id="175570"/>
    <lineage>
        <taxon>Bacteria</taxon>
        <taxon>Bacillati</taxon>
        <taxon>Actinomycetota</taxon>
        <taxon>Actinomycetes</taxon>
        <taxon>Micromonosporales</taxon>
        <taxon>Micromonosporaceae</taxon>
        <taxon>Virgisporangium</taxon>
    </lineage>
</organism>
<comment type="caution">
    <text evidence="2">The sequence shown here is derived from an EMBL/GenBank/DDBJ whole genome shotgun (WGS) entry which is preliminary data.</text>
</comment>
<evidence type="ECO:0000256" key="1">
    <source>
        <dbReference type="SAM" id="Phobius"/>
    </source>
</evidence>
<name>A0A8J4E5N7_9ACTN</name>
<gene>
    <name evidence="2" type="ORF">Vau01_107660</name>
</gene>
<accession>A0A8J4E5N7</accession>
<feature type="transmembrane region" description="Helical" evidence="1">
    <location>
        <begin position="12"/>
        <end position="40"/>
    </location>
</feature>
<dbReference type="Proteomes" id="UP000612585">
    <property type="component" value="Unassembled WGS sequence"/>
</dbReference>
<sequence length="162" mass="17063">MRWHPGPRTRKTLLLLHILSSGAWLGIDVVLGILVFTAILSGDSSVAASAIASTGLFATWPLALMGLLCLLSGVLLSTGSKYGLVRYWWVAVKLVLNVVLVTLVLVLLMPTLGPLAADARSGGPLPDIGNLAFPPVVSTVAVLVAMTLSVFKPWGRVRSGPR</sequence>
<keyword evidence="1" id="KW-1133">Transmembrane helix</keyword>
<keyword evidence="3" id="KW-1185">Reference proteome</keyword>
<evidence type="ECO:0008006" key="4">
    <source>
        <dbReference type="Google" id="ProtNLM"/>
    </source>
</evidence>
<dbReference type="AlphaFoldDB" id="A0A8J4E5N7"/>
<feature type="transmembrane region" description="Helical" evidence="1">
    <location>
        <begin position="88"/>
        <end position="112"/>
    </location>
</feature>
<proteinExistence type="predicted"/>
<feature type="transmembrane region" description="Helical" evidence="1">
    <location>
        <begin position="132"/>
        <end position="151"/>
    </location>
</feature>
<reference evidence="2" key="1">
    <citation type="submission" date="2021-01" db="EMBL/GenBank/DDBJ databases">
        <title>Whole genome shotgun sequence of Virgisporangium aurantiacum NBRC 16421.</title>
        <authorList>
            <person name="Komaki H."/>
            <person name="Tamura T."/>
        </authorList>
    </citation>
    <scope>NUCLEOTIDE SEQUENCE</scope>
    <source>
        <strain evidence="2">NBRC 16421</strain>
    </source>
</reference>
<keyword evidence="1" id="KW-0812">Transmembrane</keyword>
<evidence type="ECO:0000313" key="3">
    <source>
        <dbReference type="Proteomes" id="UP000612585"/>
    </source>
</evidence>
<dbReference type="EMBL" id="BOPG01000090">
    <property type="protein sequence ID" value="GIJ63250.1"/>
    <property type="molecule type" value="Genomic_DNA"/>
</dbReference>